<proteinExistence type="predicted"/>
<evidence type="ECO:0000313" key="2">
    <source>
        <dbReference type="EMBL" id="KAK5635713.1"/>
    </source>
</evidence>
<gene>
    <name evidence="2" type="ORF">RRF57_011425</name>
</gene>
<evidence type="ECO:0000313" key="3">
    <source>
        <dbReference type="Proteomes" id="UP001305414"/>
    </source>
</evidence>
<dbReference type="Proteomes" id="UP001305414">
    <property type="component" value="Unassembled WGS sequence"/>
</dbReference>
<name>A0AAN7UUX5_9PEZI</name>
<reference evidence="2 3" key="1">
    <citation type="submission" date="2023-10" db="EMBL/GenBank/DDBJ databases">
        <title>Draft genome sequence of Xylaria bambusicola isolate GMP-LS, the root and basal stem rot pathogen of sugarcane in Indonesia.</title>
        <authorList>
            <person name="Selvaraj P."/>
            <person name="Muralishankar V."/>
            <person name="Muruganantham S."/>
            <person name="Sp S."/>
            <person name="Haryani S."/>
            <person name="Lau K.J.X."/>
            <person name="Naqvi N.I."/>
        </authorList>
    </citation>
    <scope>NUCLEOTIDE SEQUENCE [LARGE SCALE GENOMIC DNA]</scope>
    <source>
        <strain evidence="2">GMP-LS</strain>
    </source>
</reference>
<dbReference type="AlphaFoldDB" id="A0AAN7UUX5"/>
<keyword evidence="3" id="KW-1185">Reference proteome</keyword>
<organism evidence="2 3">
    <name type="scientific">Xylaria bambusicola</name>
    <dbReference type="NCBI Taxonomy" id="326684"/>
    <lineage>
        <taxon>Eukaryota</taxon>
        <taxon>Fungi</taxon>
        <taxon>Dikarya</taxon>
        <taxon>Ascomycota</taxon>
        <taxon>Pezizomycotina</taxon>
        <taxon>Sordariomycetes</taxon>
        <taxon>Xylariomycetidae</taxon>
        <taxon>Xylariales</taxon>
        <taxon>Xylariaceae</taxon>
        <taxon>Xylaria</taxon>
    </lineage>
</organism>
<feature type="region of interest" description="Disordered" evidence="1">
    <location>
        <begin position="1"/>
        <end position="20"/>
    </location>
</feature>
<accession>A0AAN7UUX5</accession>
<evidence type="ECO:0000256" key="1">
    <source>
        <dbReference type="SAM" id="MobiDB-lite"/>
    </source>
</evidence>
<protein>
    <submittedName>
        <fullName evidence="2">Uncharacterized protein</fullName>
    </submittedName>
</protein>
<comment type="caution">
    <text evidence="2">The sequence shown here is derived from an EMBL/GenBank/DDBJ whole genome shotgun (WGS) entry which is preliminary data.</text>
</comment>
<dbReference type="EMBL" id="JAWHQM010000057">
    <property type="protein sequence ID" value="KAK5635713.1"/>
    <property type="molecule type" value="Genomic_DNA"/>
</dbReference>
<sequence length="63" mass="7128">MAYSPAEAQPPPIKHDTGYGPLNSRVEKYLLKNAPIFQQLTELREKVLERIPLGPIIDNKITN</sequence>